<accession>A0A411X300</accession>
<evidence type="ECO:0000313" key="1">
    <source>
        <dbReference type="EMBL" id="GGY68149.1"/>
    </source>
</evidence>
<dbReference type="AlphaFoldDB" id="A0A411X300"/>
<protein>
    <submittedName>
        <fullName evidence="1">Uncharacterized protein</fullName>
    </submittedName>
</protein>
<proteinExistence type="predicted"/>
<name>A0A411X300_9BURK</name>
<dbReference type="RefSeq" id="WP_131147381.1">
    <property type="nucleotide sequence ID" value="NZ_BMWV01000023.1"/>
</dbReference>
<dbReference type="EMBL" id="BMWV01000023">
    <property type="protein sequence ID" value="GGY68149.1"/>
    <property type="molecule type" value="Genomic_DNA"/>
</dbReference>
<evidence type="ECO:0000313" key="2">
    <source>
        <dbReference type="EMBL" id="QBI03278.1"/>
    </source>
</evidence>
<gene>
    <name evidence="2" type="ORF">EYF70_22455</name>
    <name evidence="1" type="ORF">GCM10007387_57920</name>
</gene>
<reference evidence="1" key="3">
    <citation type="submission" date="2022-12" db="EMBL/GenBank/DDBJ databases">
        <authorList>
            <person name="Sun Q."/>
            <person name="Kim S."/>
        </authorList>
    </citation>
    <scope>NUCLEOTIDE SEQUENCE</scope>
    <source>
        <strain evidence="1">KCTC 12343</strain>
    </source>
</reference>
<keyword evidence="3" id="KW-1185">Reference proteome</keyword>
<dbReference type="Proteomes" id="UP000628442">
    <property type="component" value="Unassembled WGS sequence"/>
</dbReference>
<reference evidence="1" key="1">
    <citation type="journal article" date="2014" name="Int. J. Syst. Evol. Microbiol.">
        <title>Complete genome sequence of Corynebacterium casei LMG S-19264T (=DSM 44701T), isolated from a smear-ripened cheese.</title>
        <authorList>
            <consortium name="US DOE Joint Genome Institute (JGI-PGF)"/>
            <person name="Walter F."/>
            <person name="Albersmeier A."/>
            <person name="Kalinowski J."/>
            <person name="Ruckert C."/>
        </authorList>
    </citation>
    <scope>NUCLEOTIDE SEQUENCE</scope>
    <source>
        <strain evidence="1">KCTC 12343</strain>
    </source>
</reference>
<reference evidence="2 3" key="2">
    <citation type="submission" date="2019-02" db="EMBL/GenBank/DDBJ databases">
        <title>Draft Genome Sequences of Six Type Strains of the Genus Massilia.</title>
        <authorList>
            <person name="Miess H."/>
            <person name="Frediansyhah A."/>
            <person name="Gross H."/>
        </authorList>
    </citation>
    <scope>NUCLEOTIDE SEQUENCE [LARGE SCALE GENOMIC DNA]</scope>
    <source>
        <strain evidence="2 3">DSM 17472</strain>
    </source>
</reference>
<dbReference type="EMBL" id="CP036401">
    <property type="protein sequence ID" value="QBI03278.1"/>
    <property type="molecule type" value="Genomic_DNA"/>
</dbReference>
<dbReference type="Proteomes" id="UP000292307">
    <property type="component" value="Chromosome"/>
</dbReference>
<organism evidence="1 4">
    <name type="scientific">Pseudoduganella albidiflava</name>
    <dbReference type="NCBI Taxonomy" id="321983"/>
    <lineage>
        <taxon>Bacteria</taxon>
        <taxon>Pseudomonadati</taxon>
        <taxon>Pseudomonadota</taxon>
        <taxon>Betaproteobacteria</taxon>
        <taxon>Burkholderiales</taxon>
        <taxon>Oxalobacteraceae</taxon>
        <taxon>Telluria group</taxon>
        <taxon>Pseudoduganella</taxon>
    </lineage>
</organism>
<evidence type="ECO:0000313" key="3">
    <source>
        <dbReference type="Proteomes" id="UP000292307"/>
    </source>
</evidence>
<evidence type="ECO:0000313" key="4">
    <source>
        <dbReference type="Proteomes" id="UP000628442"/>
    </source>
</evidence>
<sequence>MKYVNPIKLAEMISNIWIPDKIPVYKFLSRKYFDMFFETGNLRLGTTGDFADGIAHGAARLDREEGRHRTEIRLAEHHYGSGGPDAYLDRVFSGLNDGIAFKNLNLSMQHTFPDSHVYCASMYYNEAIFQRWHTEEGTDTCFEIFDFMGFLDAITKKLSRDRFFFGAGQIDYIEGAQSYDSKYVDFPSVFVKQAEKFSWQVEGRGVWVQRGPYLRITSMVVDVPDARQFCRPFAVLKEGIITYL</sequence>